<dbReference type="Proteomes" id="UP001056685">
    <property type="component" value="Segment"/>
</dbReference>
<dbReference type="InterPro" id="IPR008979">
    <property type="entry name" value="Galactose-bd-like_sf"/>
</dbReference>
<feature type="domain" description="F5/8 type C" evidence="1">
    <location>
        <begin position="1524"/>
        <end position="1601"/>
    </location>
</feature>
<evidence type="ECO:0000313" key="2">
    <source>
        <dbReference type="EMBL" id="USN14227.1"/>
    </source>
</evidence>
<dbReference type="InterPro" id="IPR000421">
    <property type="entry name" value="FA58C"/>
</dbReference>
<accession>A0A9E7MQY8</accession>
<dbReference type="SUPFAM" id="SSF49785">
    <property type="entry name" value="Galactose-binding domain-like"/>
    <property type="match status" value="4"/>
</dbReference>
<feature type="domain" description="F5/8 type C" evidence="1">
    <location>
        <begin position="663"/>
        <end position="739"/>
    </location>
</feature>
<sequence length="2554" mass="268751">MTDYTPILHLPQVAANQEQKEATINTAIAILEAAMNDTLSVSLAAGDVTLNTDQFTKYFLLQFAGHTAARTVTVPATPRWFAIENQGTASVVVKVAGTGLSAELPANRIGLVVSDGNDVRFVVPDPISGMGLLRDLSDVSGLPTDGQLLRYSAATNTWNPWTLAMSFAQLTDTPSTLAGNAGSLVAVNAAGTRLEFVSSAANVNSFVDLDDTPNSYTGAANRHVVVNANGTGLTYATPYLRENSDFPNSYAGQAGKYLLVNATNNGVQFGMPKVADLTDGPGAPDFGDALTYLRVNAAGTGWEYAPGTGGPVNFTELLDTPNSFTGQAGRMARVGPDEDRLIFGSLRLTELSDTPNVYTDAAGMVLRVNSAQSGMVFGRLKLADLSDGPGAMAAASALRYLRVNANGTALEYVRPSITEMVGVASMAGAGGRFVRVNGNEDGFEYVLNAVDVAFIGLTDTPANYQNAQNKFVAVNPAGTGLIFVPAPSGGGGGATTLDQLTDVTIVDPAPGEVLTYRDGVWGSEPVPATGGGATRLEELTDVLYETPAPTEDYVLTYKGGFWTPQPSVAAAIPQSLDDLTDVDFSAGTPLNGDLLTYWDGSWIYAPAQPIAGEGLRFGEHRDWRLYFRTSTDQVMEITEVVMRAGAGLPQLAEGGIPTSNAETMPDWAADKAFDADPATYWRAPAVAADKAWLRYTFIDPVEVNAITLTPASLRQLPVSWDVQFSDDAGVTWITAWSEERSFGWTAAEVMETVPTRAKLSFAQLSDSPGAMTSHAGKIVRVNEDGTKLEYVPFTPPASTLGELSDVNMNPAPVNGQVLTYTDGEWSAKDATGDTELALNDLTDADTTGQQDGDLLGRRAGKWVPLASPGDYGRHAYWRVVVDDTAAYPGTTTVVVAEVVMRGVPGGPQMATGGTAIGTGGNTNGAFDGTTGDIWTAYLPDAWIGYHFAAPVSLQEITLTASSVAGWAPNYSPEVFRVQYSDDGASWFEAWGATNQTGWTASQTRVYTRPGLTTSFLDDADTPDTYVGQGGKQVQVKADASGLEFVTPPTVPQVLNDLTDVEFDTPPTAGQLLTFKDGVWQAENPTAVPLTLNDLDDVDLTEPSPVFGEVLTYVNVPDVGGVWRSRRMRLSMLDDVRQPPYPSNGQVLTWIDTGVEGSGYWEARTPDGGTGPGGEYPIYIYDGRRIESGSGAPDWGEASGSLYMRHDPGDLYVSRATPRLAPKFEQSWGFVSPNAGPLTWNYEQIQTDNWLVLFYAAGTAGPVTLDSIWTVVDSAPGTDINVTVAYRKIDGSEAHPLPITAAASPEDAFAVHEVSGLGAAWGDFYQTAFMAGSASGAFSAAAYTAPATSPYTFAIGAMFEKGGTTAGSLSGEYGLTTVTDSDAAQAMAVAGAGAFTPSSDATLTASLGAGSPLWAYAVIYFDAEHLYGENLEPTWKRFLTEGEGGAQNLAQLDDVDFSAGAPQAGDRLTYRGGAWTSESSKPTYGAHKDWRLVYYATTAGQFITAREVVMCAAIGGPQLAVGGTATASTTWLSNNAANAFDNNPATYWQNGSGANEGSWLRYAFAAPVAVGHVTLTPHTARTTPTTIAVQYSDDNGTTWTTAWTTVQPPWTAGAVLELAPSLSTELFARLGDGPGPMSAQPGKAVRVNATGTALEYVSPVQQLDDLTDVDLTVTGTPPEHVLTYQGGAWKAAPVGIKPMLSFGAHARWRILYHTAVADYITVRDVVMTKVAGGPQLATGGTASASSSRGSTWSADKAFDADPATAWQSTFNASEGSWLRYDFVEPVEIGYVAMTTSSTRTGAISWDVQYSDDGTTWTTAYSGGTANGWAAVTTFNIGSTDRIAFNRLIDTPDTYTGHGGKVVGVREDGQGLEFLPFGGTSVPQHRGEFGVASDYVTYDFEATPPALFANAYSAGWAVVAQEDAPYTKVLKSPVIPHNGATEFTFTVEADAAHPDLVIRYRVQSESTASDVFRVFVDGTQVLSDGGPANPFKTFTTTLSPGTHAIRLRYSKDGNFVGGSDDVRISYIRCNTVFSTRPYLSGDTVYHDGVLYLCLLEGTTETPGTGDEWRALPVVLDELTDVDFASAPLADQVLTYKDGVWGAHNLPASSGGVPALGELTDVNLGAPAQGEVLTYRDGEWTSEPSRDARLFLDQAQIGSGSGVPTAAKPASSLYVDESTGKIYQQGVPLAAPEIVQQALIGVYSTATAFVPSVTLPATPQAGNWLIALMSDQTTPTANTGWTMLPGAPATGDRIRPAIAYRQVSGDTASLSPFVTASSPSVIAAGALAVYEIAGLTSGIDGIVAVSWASDPTYTSAPSWTGAAMTSGAASALALSLYVGRESTTAATADAPWTQLAQGSLPSASANRSYATASAVVAPNTAISPDATFTSPTHAGYAAIMLSAAGAGDWARYNPGLALSELTNVKTGMTPADGHLLTFKNGMWESQAPQRQDLLTIAVSATTSYTLTLADRQGHRKIDSASPSVVTVPPNSAVAFPIGASVSLQRAGDGTVTVLAGSGVTLEYPDDVTTDLRKKHSVASLLKTDTDVWTLFGDLGSV</sequence>
<dbReference type="Pfam" id="PF00754">
    <property type="entry name" value="F5_F8_type_C"/>
    <property type="match status" value="3"/>
</dbReference>
<proteinExistence type="predicted"/>
<reference evidence="2" key="1">
    <citation type="submission" date="2022-05" db="EMBL/GenBank/DDBJ databases">
        <authorList>
            <person name="Friedrich I."/>
            <person name="Poehlein A."/>
            <person name="Schneider D."/>
            <person name="Hertel R."/>
            <person name="Daniel R."/>
        </authorList>
    </citation>
    <scope>NUCLEOTIDE SEQUENCE</scope>
</reference>
<dbReference type="Gene3D" id="2.60.120.260">
    <property type="entry name" value="Galactose-binding domain-like"/>
    <property type="match status" value="4"/>
</dbReference>
<evidence type="ECO:0000313" key="3">
    <source>
        <dbReference type="Proteomes" id="UP001056685"/>
    </source>
</evidence>
<protein>
    <submittedName>
        <fullName evidence="2">Tail protein</fullName>
    </submittedName>
</protein>
<evidence type="ECO:0000259" key="1">
    <source>
        <dbReference type="Pfam" id="PF00754"/>
    </source>
</evidence>
<organism evidence="2 3">
    <name type="scientific">Brevundimonas phage vB_BpoS-Kabachok</name>
    <dbReference type="NCBI Taxonomy" id="2948600"/>
    <lineage>
        <taxon>Viruses</taxon>
        <taxon>Duplodnaviria</taxon>
        <taxon>Heunggongvirae</taxon>
        <taxon>Uroviricota</taxon>
        <taxon>Caudoviricetes</taxon>
        <taxon>Jeanschmidtviridae</taxon>
        <taxon>Marchewkavirus</taxon>
        <taxon>Marchewkavirus kabachok</taxon>
    </lineage>
</organism>
<name>A0A9E7MQY8_9CAUD</name>
<keyword evidence="3" id="KW-1185">Reference proteome</keyword>
<dbReference type="EMBL" id="ON529852">
    <property type="protein sequence ID" value="USN14227.1"/>
    <property type="molecule type" value="Genomic_DNA"/>
</dbReference>
<gene>
    <name evidence="2" type="ORF">KABACHOK_03940</name>
</gene>
<feature type="domain" description="F5/8 type C" evidence="1">
    <location>
        <begin position="1741"/>
        <end position="1828"/>
    </location>
</feature>